<evidence type="ECO:0000256" key="5">
    <source>
        <dbReference type="ARBA" id="ARBA00023163"/>
    </source>
</evidence>
<proteinExistence type="predicted"/>
<dbReference type="PROSITE" id="PS51000">
    <property type="entry name" value="HTH_DEOR_2"/>
    <property type="match status" value="1"/>
</dbReference>
<comment type="function">
    <text evidence="6">Repressor of the lactose catabolism operon. Galactose-6-phosphate is the inducer.</text>
</comment>
<keyword evidence="5" id="KW-0804">Transcription</keyword>
<keyword evidence="3" id="KW-0805">Transcription regulation</keyword>
<dbReference type="PATRIC" id="fig|1218507.3.peg.597"/>
<evidence type="ECO:0000259" key="7">
    <source>
        <dbReference type="PROSITE" id="PS51000"/>
    </source>
</evidence>
<evidence type="ECO:0000256" key="4">
    <source>
        <dbReference type="ARBA" id="ARBA00023125"/>
    </source>
</evidence>
<dbReference type="InterPro" id="IPR037171">
    <property type="entry name" value="NagB/RpiA_transferase-like"/>
</dbReference>
<dbReference type="SMART" id="SM01134">
    <property type="entry name" value="DeoRC"/>
    <property type="match status" value="1"/>
</dbReference>
<dbReference type="PANTHER" id="PTHR30363">
    <property type="entry name" value="HTH-TYPE TRANSCRIPTIONAL REGULATOR SRLR-RELATED"/>
    <property type="match status" value="1"/>
</dbReference>
<dbReference type="InterPro" id="IPR001034">
    <property type="entry name" value="DeoR_HTH"/>
</dbReference>
<dbReference type="GO" id="GO:0016740">
    <property type="term" value="F:transferase activity"/>
    <property type="evidence" value="ECO:0007669"/>
    <property type="project" value="UniProtKB-KW"/>
</dbReference>
<dbReference type="SMART" id="SM00420">
    <property type="entry name" value="HTH_DEOR"/>
    <property type="match status" value="1"/>
</dbReference>
<accession>A0A0F4LEX3</accession>
<dbReference type="STRING" id="1218507.JF74_04290"/>
<dbReference type="InterPro" id="IPR018356">
    <property type="entry name" value="Tscrpt_reg_HTH_DeoR_CS"/>
</dbReference>
<dbReference type="PRINTS" id="PR00037">
    <property type="entry name" value="HTHLACR"/>
</dbReference>
<dbReference type="Gene3D" id="3.40.50.1360">
    <property type="match status" value="1"/>
</dbReference>
<protein>
    <recommendedName>
        <fullName evidence="1">Lactose phosphotransferase system repressor</fullName>
    </recommendedName>
</protein>
<evidence type="ECO:0000256" key="2">
    <source>
        <dbReference type="ARBA" id="ARBA00022491"/>
    </source>
</evidence>
<dbReference type="InterPro" id="IPR036388">
    <property type="entry name" value="WH-like_DNA-bd_sf"/>
</dbReference>
<sequence length="251" mass="28371">MLKSERLKTILQVVKTQKFVTVDELAQALKVSDMTIRRDLNELHKANKILRIHGGAQLLSDQIRTEKSYQQKREIHSKEKYEVAKRACNLIHENDSIYVGPGTTLELLVANLKVKHLRIVTNSLPVFEAAKDNMNDYDLIMVGGSYRRISGAFVGALANNELKTMSFSVGFVGVNGINDTSLTTANLEEGQTEGIGLDRSQIKFVVADYTKLDHSDFHQFYDLRNVDGLITNHGIEPELEKHYSQFTTIYK</sequence>
<dbReference type="Pfam" id="PF08220">
    <property type="entry name" value="HTH_DeoR"/>
    <property type="match status" value="1"/>
</dbReference>
<evidence type="ECO:0000256" key="1">
    <source>
        <dbReference type="ARBA" id="ARBA00021390"/>
    </source>
</evidence>
<dbReference type="InterPro" id="IPR050313">
    <property type="entry name" value="Carb_Metab_HTH_regulators"/>
</dbReference>
<evidence type="ECO:0000313" key="8">
    <source>
        <dbReference type="EMBL" id="KJY57402.1"/>
    </source>
</evidence>
<dbReference type="InterPro" id="IPR014036">
    <property type="entry name" value="DeoR-like_C"/>
</dbReference>
<dbReference type="SUPFAM" id="SSF46785">
    <property type="entry name" value="Winged helix' DNA-binding domain"/>
    <property type="match status" value="1"/>
</dbReference>
<dbReference type="EMBL" id="JXLI01000008">
    <property type="protein sequence ID" value="KJY57402.1"/>
    <property type="molecule type" value="Genomic_DNA"/>
</dbReference>
<name>A0A0F4LEX3_9LACO</name>
<feature type="domain" description="HTH deoR-type" evidence="7">
    <location>
        <begin position="3"/>
        <end position="58"/>
    </location>
</feature>
<gene>
    <name evidence="8" type="primary">lacR</name>
    <name evidence="8" type="ORF">JF74_04290</name>
</gene>
<dbReference type="OrthoDB" id="9798651at2"/>
<dbReference type="Proteomes" id="UP000033531">
    <property type="component" value="Unassembled WGS sequence"/>
</dbReference>
<dbReference type="Pfam" id="PF00455">
    <property type="entry name" value="DeoRC"/>
    <property type="match status" value="1"/>
</dbReference>
<dbReference type="SUPFAM" id="SSF100950">
    <property type="entry name" value="NagB/RpiA/CoA transferase-like"/>
    <property type="match status" value="1"/>
</dbReference>
<dbReference type="GO" id="GO:0003677">
    <property type="term" value="F:DNA binding"/>
    <property type="evidence" value="ECO:0007669"/>
    <property type="project" value="UniProtKB-KW"/>
</dbReference>
<keyword evidence="8" id="KW-0808">Transferase</keyword>
<evidence type="ECO:0000256" key="3">
    <source>
        <dbReference type="ARBA" id="ARBA00023015"/>
    </source>
</evidence>
<dbReference type="GO" id="GO:0003700">
    <property type="term" value="F:DNA-binding transcription factor activity"/>
    <property type="evidence" value="ECO:0007669"/>
    <property type="project" value="InterPro"/>
</dbReference>
<keyword evidence="2" id="KW-0678">Repressor</keyword>
<comment type="caution">
    <text evidence="8">The sequence shown here is derived from an EMBL/GenBank/DDBJ whole genome shotgun (WGS) entry which is preliminary data.</text>
</comment>
<evidence type="ECO:0000313" key="9">
    <source>
        <dbReference type="Proteomes" id="UP000033531"/>
    </source>
</evidence>
<dbReference type="RefSeq" id="WP_046324394.1">
    <property type="nucleotide sequence ID" value="NZ_JBHTMT010000008.1"/>
</dbReference>
<dbReference type="InterPro" id="IPR036390">
    <property type="entry name" value="WH_DNA-bd_sf"/>
</dbReference>
<keyword evidence="4" id="KW-0238">DNA-binding</keyword>
<dbReference type="Gene3D" id="1.10.10.10">
    <property type="entry name" value="Winged helix-like DNA-binding domain superfamily/Winged helix DNA-binding domain"/>
    <property type="match status" value="1"/>
</dbReference>
<organism evidence="8 9">
    <name type="scientific">Lactobacillus melliventris</name>
    <dbReference type="NCBI Taxonomy" id="1218507"/>
    <lineage>
        <taxon>Bacteria</taxon>
        <taxon>Bacillati</taxon>
        <taxon>Bacillota</taxon>
        <taxon>Bacilli</taxon>
        <taxon>Lactobacillales</taxon>
        <taxon>Lactobacillaceae</taxon>
        <taxon>Lactobacillus</taxon>
    </lineage>
</organism>
<dbReference type="AlphaFoldDB" id="A0A0F4LEX3"/>
<dbReference type="HOGENOM" id="CLU_060699_1_0_9"/>
<dbReference type="PROSITE" id="PS00894">
    <property type="entry name" value="HTH_DEOR_1"/>
    <property type="match status" value="1"/>
</dbReference>
<evidence type="ECO:0000256" key="6">
    <source>
        <dbReference type="ARBA" id="ARBA00024937"/>
    </source>
</evidence>
<dbReference type="PANTHER" id="PTHR30363:SF4">
    <property type="entry name" value="GLYCEROL-3-PHOSPHATE REGULON REPRESSOR"/>
    <property type="match status" value="1"/>
</dbReference>
<reference evidence="8 9" key="1">
    <citation type="submission" date="2015-01" db="EMBL/GenBank/DDBJ databases">
        <title>Comparative genomics of the lactic acid bacteria isolated from the honey bee gut.</title>
        <authorList>
            <person name="Ellegaard K.M."/>
            <person name="Tamarit D."/>
            <person name="Javelind E."/>
            <person name="Olofsson T."/>
            <person name="Andersson S.G."/>
            <person name="Vasquez A."/>
        </authorList>
    </citation>
    <scope>NUCLEOTIDE SEQUENCE [LARGE SCALE GENOMIC DNA]</scope>
    <source>
        <strain evidence="8 9">Hma8</strain>
    </source>
</reference>